<gene>
    <name evidence="2" type="ORF">RDB_LOCUS34936</name>
</gene>
<organism evidence="2 3">
    <name type="scientific">Rhizoctonia solani</name>
    <dbReference type="NCBI Taxonomy" id="456999"/>
    <lineage>
        <taxon>Eukaryota</taxon>
        <taxon>Fungi</taxon>
        <taxon>Dikarya</taxon>
        <taxon>Basidiomycota</taxon>
        <taxon>Agaricomycotina</taxon>
        <taxon>Agaricomycetes</taxon>
        <taxon>Cantharellales</taxon>
        <taxon>Ceratobasidiaceae</taxon>
        <taxon>Rhizoctonia</taxon>
    </lineage>
</organism>
<dbReference type="EMBL" id="CAJMWS010000220">
    <property type="protein sequence ID" value="CAE6381926.1"/>
    <property type="molecule type" value="Genomic_DNA"/>
</dbReference>
<evidence type="ECO:0000313" key="2">
    <source>
        <dbReference type="EMBL" id="CAE6381926.1"/>
    </source>
</evidence>
<protein>
    <submittedName>
        <fullName evidence="2">Uncharacterized protein</fullName>
    </submittedName>
</protein>
<comment type="caution">
    <text evidence="2">The sequence shown here is derived from an EMBL/GenBank/DDBJ whole genome shotgun (WGS) entry which is preliminary data.</text>
</comment>
<evidence type="ECO:0000313" key="3">
    <source>
        <dbReference type="Proteomes" id="UP000663846"/>
    </source>
</evidence>
<sequence>MNVTTYAIAPCTHFREHDELIAALDRLFREHRVPPAIVQYSFTDRRAASHYDEIVYVLTPFPTLPTSELLEDIGRVVAPAQARLTTLLSSHYPPVSPSPPVPALYALPNEEDFIVARSHLQPVDGYRGRVVPGGFQSTFKSTMSIESAESNQIRSTLSASYVVKPCSKKPNTATLTIACPQVILRHRTDSNHHSYALHSLSAAVRQDPNVPAGCTITPHFAPRNPRFERTCNGLRYECTWIWEVLDKQLRMKGFAGCDDRQAPATAVGSNSHEPGAAAGEPGYVTHGDKEEPVTPVCCHQRQLSTIPNICPELRLFEPPTESIVVSVPISSTSAAYPLCVTFMATLTSTAGLDAIDDMHRSSQWADPHAREGLQSAFDKAHPAVQVVHHVVRVEIPDVGEMMRAGLGYHGFNGPRADIEVEGLGDSGIGVYAHHRRGGDSFFGGIQISLDRDAGVAGRRGDEDEEGNSDEGE</sequence>
<feature type="region of interest" description="Disordered" evidence="1">
    <location>
        <begin position="452"/>
        <end position="472"/>
    </location>
</feature>
<proteinExistence type="predicted"/>
<feature type="compositionally biased region" description="Acidic residues" evidence="1">
    <location>
        <begin position="462"/>
        <end position="472"/>
    </location>
</feature>
<reference evidence="2" key="1">
    <citation type="submission" date="2021-01" db="EMBL/GenBank/DDBJ databases">
        <authorList>
            <person name="Kaushik A."/>
        </authorList>
    </citation>
    <scope>NUCLEOTIDE SEQUENCE</scope>
    <source>
        <strain evidence="2">AG1-1C</strain>
    </source>
</reference>
<accession>A0A8H2WH77</accession>
<feature type="compositionally biased region" description="Basic and acidic residues" evidence="1">
    <location>
        <begin position="452"/>
        <end position="461"/>
    </location>
</feature>
<dbReference type="Proteomes" id="UP000663846">
    <property type="component" value="Unassembled WGS sequence"/>
</dbReference>
<name>A0A8H2WH77_9AGAM</name>
<dbReference type="AlphaFoldDB" id="A0A8H2WH77"/>
<evidence type="ECO:0000256" key="1">
    <source>
        <dbReference type="SAM" id="MobiDB-lite"/>
    </source>
</evidence>